<dbReference type="EMBL" id="WWCP01000022">
    <property type="protein sequence ID" value="MYM83669.1"/>
    <property type="molecule type" value="Genomic_DNA"/>
</dbReference>
<sequence>MSEDISERLADVWQARGVIRARFLRPRTDLRHRHSKLLIYQIKGTIMSILFASPTPPRQRRHCQAQRDFSSSAKRDQDSMSTKEAMQRLQRAAAARQE</sequence>
<evidence type="ECO:0000313" key="2">
    <source>
        <dbReference type="EMBL" id="MYM83669.1"/>
    </source>
</evidence>
<name>A0A6L8MLX6_9BURK</name>
<dbReference type="Proteomes" id="UP000474565">
    <property type="component" value="Unassembled WGS sequence"/>
</dbReference>
<accession>A0A6L8MLX6</accession>
<gene>
    <name evidence="2" type="ORF">GTP44_17120</name>
</gene>
<evidence type="ECO:0000256" key="1">
    <source>
        <dbReference type="SAM" id="MobiDB-lite"/>
    </source>
</evidence>
<feature type="region of interest" description="Disordered" evidence="1">
    <location>
        <begin position="55"/>
        <end position="98"/>
    </location>
</feature>
<protein>
    <submittedName>
        <fullName evidence="2">Uncharacterized protein</fullName>
    </submittedName>
</protein>
<dbReference type="RefSeq" id="WP_161020400.1">
    <property type="nucleotide sequence ID" value="NZ_WWCP01000022.1"/>
</dbReference>
<dbReference type="AlphaFoldDB" id="A0A6L8MLX6"/>
<feature type="compositionally biased region" description="Low complexity" evidence="1">
    <location>
        <begin position="87"/>
        <end position="98"/>
    </location>
</feature>
<proteinExistence type="predicted"/>
<evidence type="ECO:0000313" key="3">
    <source>
        <dbReference type="Proteomes" id="UP000474565"/>
    </source>
</evidence>
<comment type="caution">
    <text evidence="2">The sequence shown here is derived from an EMBL/GenBank/DDBJ whole genome shotgun (WGS) entry which is preliminary data.</text>
</comment>
<reference evidence="2 3" key="1">
    <citation type="submission" date="2019-12" db="EMBL/GenBank/DDBJ databases">
        <title>Novel species isolated from a subtropical stream in China.</title>
        <authorList>
            <person name="Lu H."/>
        </authorList>
    </citation>
    <scope>NUCLEOTIDE SEQUENCE [LARGE SCALE GENOMIC DNA]</scope>
    <source>
        <strain evidence="2 3">FT50W</strain>
    </source>
</reference>
<organism evidence="2 3">
    <name type="scientific">Duganella lactea</name>
    <dbReference type="NCBI Taxonomy" id="2692173"/>
    <lineage>
        <taxon>Bacteria</taxon>
        <taxon>Pseudomonadati</taxon>
        <taxon>Pseudomonadota</taxon>
        <taxon>Betaproteobacteria</taxon>
        <taxon>Burkholderiales</taxon>
        <taxon>Oxalobacteraceae</taxon>
        <taxon>Telluria group</taxon>
        <taxon>Duganella</taxon>
    </lineage>
</organism>